<dbReference type="AlphaFoldDB" id="A0A1I3T0A6"/>
<evidence type="ECO:0000256" key="1">
    <source>
        <dbReference type="ARBA" id="ARBA00004236"/>
    </source>
</evidence>
<feature type="transmembrane region" description="Helical" evidence="6">
    <location>
        <begin position="6"/>
        <end position="30"/>
    </location>
</feature>
<comment type="subcellular location">
    <subcellularLocation>
        <location evidence="1">Cell membrane</location>
    </subcellularLocation>
</comment>
<evidence type="ECO:0000313" key="7">
    <source>
        <dbReference type="EMBL" id="SFJ63007.1"/>
    </source>
</evidence>
<evidence type="ECO:0000256" key="4">
    <source>
        <dbReference type="ARBA" id="ARBA00022989"/>
    </source>
</evidence>
<evidence type="ECO:0000256" key="5">
    <source>
        <dbReference type="ARBA" id="ARBA00023136"/>
    </source>
</evidence>
<keyword evidence="4 6" id="KW-1133">Transmembrane helix</keyword>
<evidence type="ECO:0000256" key="3">
    <source>
        <dbReference type="ARBA" id="ARBA00022692"/>
    </source>
</evidence>
<dbReference type="Pfam" id="PF04286">
    <property type="entry name" value="DUF445"/>
    <property type="match status" value="1"/>
</dbReference>
<evidence type="ECO:0000313" key="8">
    <source>
        <dbReference type="Proteomes" id="UP000183557"/>
    </source>
</evidence>
<dbReference type="OrthoDB" id="9787430at2"/>
<feature type="transmembrane region" description="Helical" evidence="6">
    <location>
        <begin position="355"/>
        <end position="377"/>
    </location>
</feature>
<dbReference type="GO" id="GO:0005886">
    <property type="term" value="C:plasma membrane"/>
    <property type="evidence" value="ECO:0007669"/>
    <property type="project" value="UniProtKB-SubCell"/>
</dbReference>
<organism evidence="7 8">
    <name type="scientific">Halobacillus dabanensis</name>
    <dbReference type="NCBI Taxonomy" id="240302"/>
    <lineage>
        <taxon>Bacteria</taxon>
        <taxon>Bacillati</taxon>
        <taxon>Bacillota</taxon>
        <taxon>Bacilli</taxon>
        <taxon>Bacillales</taxon>
        <taxon>Bacillaceae</taxon>
        <taxon>Halobacillus</taxon>
    </lineage>
</organism>
<proteinExistence type="inferred from homology"/>
<dbReference type="PANTHER" id="PTHR35791:SF1">
    <property type="entry name" value="UPF0754 MEMBRANE PROTEIN YHEB"/>
    <property type="match status" value="1"/>
</dbReference>
<sequence>MNPILLILLMVGIGAMIGGVTNSLAIKMLFRPYRALYIGKFRLPFTPGLIPKRQKELAQQLGKMVVNHLLTPEGIRRKLAHPKFQEQVTKWAKDEVRHMLQSERTIDHILNEFQVDITSQTVKKNIAEWVEKRYHKEMDQYREKEIGKLLSPDFRLKIDRSIDTAADHIQKSVENYFRSSEGREKVSALIDNYLDNQGFFGNMISSFMGPDGVTERVYPVILKYVSDREMNDWLQTMLHSEKDKLLKQQVSWAESYLGQDVIARNLGETVANMVPVEKWMTRTVAEWTSPYEEKIVDQFVPMIVNKTSGLLSSKIENMMATMHLSEIVQEEVEAFQVERLEEMVLGISKREFKMITYLGALLGGIIGLLQGIIVLFFG</sequence>
<keyword evidence="8" id="KW-1185">Reference proteome</keyword>
<name>A0A1I3T0A6_HALDA</name>
<dbReference type="EMBL" id="FOSB01000003">
    <property type="protein sequence ID" value="SFJ63007.1"/>
    <property type="molecule type" value="Genomic_DNA"/>
</dbReference>
<gene>
    <name evidence="7" type="ORF">SAMN04487936_103123</name>
</gene>
<dbReference type="Proteomes" id="UP000183557">
    <property type="component" value="Unassembled WGS sequence"/>
</dbReference>
<keyword evidence="3 6" id="KW-0812">Transmembrane</keyword>
<dbReference type="PIRSF" id="PIRSF032178">
    <property type="entry name" value="UCP032178"/>
    <property type="match status" value="1"/>
</dbReference>
<accession>A0A1I3T0A6</accession>
<dbReference type="InterPro" id="IPR007383">
    <property type="entry name" value="DUF445"/>
</dbReference>
<keyword evidence="5 6" id="KW-0472">Membrane</keyword>
<dbReference type="InterPro" id="IPR016991">
    <property type="entry name" value="UCP032178"/>
</dbReference>
<evidence type="ECO:0000256" key="2">
    <source>
        <dbReference type="ARBA" id="ARBA00008053"/>
    </source>
</evidence>
<evidence type="ECO:0000256" key="6">
    <source>
        <dbReference type="SAM" id="Phobius"/>
    </source>
</evidence>
<comment type="similarity">
    <text evidence="2">Belongs to the UPF0754 family.</text>
</comment>
<protein>
    <submittedName>
        <fullName evidence="7">Uncharacterized membrane protein YheB, UPF0754 family</fullName>
    </submittedName>
</protein>
<reference evidence="8" key="1">
    <citation type="submission" date="2016-10" db="EMBL/GenBank/DDBJ databases">
        <authorList>
            <person name="Varghese N."/>
            <person name="Submissions S."/>
        </authorList>
    </citation>
    <scope>NUCLEOTIDE SEQUENCE [LARGE SCALE GENOMIC DNA]</scope>
    <source>
        <strain evidence="8">CGMCC 1.3704</strain>
    </source>
</reference>
<dbReference type="RefSeq" id="WP_075035742.1">
    <property type="nucleotide sequence ID" value="NZ_FOSB01000003.1"/>
</dbReference>
<dbReference type="PANTHER" id="PTHR35791">
    <property type="entry name" value="UPF0754 MEMBRANE PROTEIN YHEB"/>
    <property type="match status" value="1"/>
</dbReference>